<dbReference type="AlphaFoldDB" id="U5SCA9"/>
<protein>
    <submittedName>
        <fullName evidence="1">Uncharacterized protein</fullName>
    </submittedName>
</protein>
<proteinExistence type="predicted"/>
<name>U5SCA9_9LACT</name>
<accession>U5SCA9</accession>
<sequence length="33" mass="3982">MNLQAQLKTAMDSQLNNYYFSFFMRKSIEAKDF</sequence>
<dbReference type="EMBL" id="CP006812">
    <property type="protein sequence ID" value="AGY82885.1"/>
    <property type="molecule type" value="Genomic_DNA"/>
</dbReference>
<evidence type="ECO:0000313" key="2">
    <source>
        <dbReference type="Proteomes" id="UP000017469"/>
    </source>
</evidence>
<dbReference type="STRING" id="1266845.Q783_10365"/>
<evidence type="ECO:0000313" key="1">
    <source>
        <dbReference type="EMBL" id="AGY82885.1"/>
    </source>
</evidence>
<gene>
    <name evidence="1" type="ORF">Q783_10365</name>
</gene>
<dbReference type="Proteomes" id="UP000017469">
    <property type="component" value="Chromosome"/>
</dbReference>
<dbReference type="KEGG" id="caw:Q783_10365"/>
<dbReference type="HOGENOM" id="CLU_3381171_0_0_9"/>
<organism evidence="1 2">
    <name type="scientific">Carnobacterium inhibens subsp. gilichinskyi</name>
    <dbReference type="NCBI Taxonomy" id="1266845"/>
    <lineage>
        <taxon>Bacteria</taxon>
        <taxon>Bacillati</taxon>
        <taxon>Bacillota</taxon>
        <taxon>Bacilli</taxon>
        <taxon>Lactobacillales</taxon>
        <taxon>Carnobacteriaceae</taxon>
        <taxon>Carnobacterium</taxon>
    </lineage>
</organism>
<reference evidence="1 2" key="1">
    <citation type="journal article" date="2013" name="Genome Announc.">
        <title>Complete Genome Sequence of Carnobacterium gilichinskyi Strain WN1359T (DSM 27470T).</title>
        <authorList>
            <person name="Leonard M.T."/>
            <person name="Panayotova N."/>
            <person name="Farmerie W.G."/>
            <person name="Triplett E.W."/>
            <person name="Nicholson W.L."/>
        </authorList>
    </citation>
    <scope>NUCLEOTIDE SEQUENCE [LARGE SCALE GENOMIC DNA]</scope>
    <source>
        <strain evidence="1 2">WN1359</strain>
    </source>
</reference>